<dbReference type="HOGENOM" id="CLU_005379_8_3_11"/>
<organism evidence="3 4">
    <name type="scientific">Alloscardovia omnicolens F0580</name>
    <dbReference type="NCBI Taxonomy" id="1321816"/>
    <lineage>
        <taxon>Bacteria</taxon>
        <taxon>Bacillati</taxon>
        <taxon>Actinomycetota</taxon>
        <taxon>Actinomycetes</taxon>
        <taxon>Bifidobacteriales</taxon>
        <taxon>Bifidobacteriaceae</taxon>
        <taxon>Alloscardovia</taxon>
    </lineage>
</organism>
<evidence type="ECO:0000256" key="1">
    <source>
        <dbReference type="ARBA" id="ARBA00006611"/>
    </source>
</evidence>
<comment type="similarity">
    <text evidence="1">Belongs to the GSP E family.</text>
</comment>
<dbReference type="Pfam" id="PF00437">
    <property type="entry name" value="T2SSE"/>
    <property type="match status" value="1"/>
</dbReference>
<dbReference type="Gene3D" id="3.30.450.90">
    <property type="match status" value="1"/>
</dbReference>
<dbReference type="PANTHER" id="PTHR30486:SF6">
    <property type="entry name" value="TYPE IV PILUS RETRACTATION ATPASE PILT"/>
    <property type="match status" value="1"/>
</dbReference>
<keyword evidence="4" id="KW-1185">Reference proteome</keyword>
<dbReference type="PANTHER" id="PTHR30486">
    <property type="entry name" value="TWITCHING MOTILITY PROTEIN PILT"/>
    <property type="match status" value="1"/>
</dbReference>
<dbReference type="InterPro" id="IPR001482">
    <property type="entry name" value="T2SS/T4SS_dom"/>
</dbReference>
<sequence>MTTMLLGPLSVFADENGVTDIAVTSDGRVWVDKGYGMVERSLDIGRLSPSAVRDFAIQLCASLGKRLDDACPIADASSHDGVRVHAVLAPIVPQGASLSIRLPHNNLSTLEQLGEQGMFPREWTVLFHRIIASKKSILICGGTGAGKTTFVKALLSAIPDDERVVMVEEIHELEHSAHMNRESLVVRDANAEGAGEVSLSSLVRATVRMRPDRIVLGECRGEEIADLLRALNSGHRGSIATIHADSLERLPSRLCTLGLLAHISVPAMSLLAAGAFDLVIHIERTETRRHISHIGRLRVSDEGKLYGERLSSWDGKHEPHNSKDFEQWCENLVPALDEDSLNADSTIEFSRIGATLP</sequence>
<dbReference type="SUPFAM" id="SSF52540">
    <property type="entry name" value="P-loop containing nucleoside triphosphate hydrolases"/>
    <property type="match status" value="1"/>
</dbReference>
<evidence type="ECO:0000259" key="2">
    <source>
        <dbReference type="SMART" id="SM00382"/>
    </source>
</evidence>
<dbReference type="Gene3D" id="3.40.50.300">
    <property type="entry name" value="P-loop containing nucleotide triphosphate hydrolases"/>
    <property type="match status" value="1"/>
</dbReference>
<gene>
    <name evidence="3" type="ORF">HMPREF9244_00043</name>
</gene>
<dbReference type="SMART" id="SM00382">
    <property type="entry name" value="AAA"/>
    <property type="match status" value="1"/>
</dbReference>
<evidence type="ECO:0000313" key="3">
    <source>
        <dbReference type="EMBL" id="ERH32040.1"/>
    </source>
</evidence>
<dbReference type="PATRIC" id="fig|1321816.3.peg.30"/>
<dbReference type="CDD" id="cd01130">
    <property type="entry name" value="VirB11-like_ATPase"/>
    <property type="match status" value="1"/>
</dbReference>
<reference evidence="3 4" key="1">
    <citation type="submission" date="2013-08" db="EMBL/GenBank/DDBJ databases">
        <authorList>
            <person name="Weinstock G."/>
            <person name="Sodergren E."/>
            <person name="Wylie T."/>
            <person name="Fulton L."/>
            <person name="Fulton R."/>
            <person name="Fronick C."/>
            <person name="O'Laughlin M."/>
            <person name="Godfrey J."/>
            <person name="Miner T."/>
            <person name="Herter B."/>
            <person name="Appelbaum E."/>
            <person name="Cordes M."/>
            <person name="Lek S."/>
            <person name="Wollam A."/>
            <person name="Pepin K.H."/>
            <person name="Palsikar V.B."/>
            <person name="Mitreva M."/>
            <person name="Wilson R.K."/>
        </authorList>
    </citation>
    <scope>NUCLEOTIDE SEQUENCE [LARGE SCALE GENOMIC DNA]</scope>
    <source>
        <strain evidence="3 4">F0580</strain>
    </source>
</reference>
<dbReference type="InterPro" id="IPR027417">
    <property type="entry name" value="P-loop_NTPase"/>
</dbReference>
<dbReference type="EMBL" id="AWSI01000004">
    <property type="protein sequence ID" value="ERH32040.1"/>
    <property type="molecule type" value="Genomic_DNA"/>
</dbReference>
<dbReference type="InterPro" id="IPR050921">
    <property type="entry name" value="T4SS_GSP_E_ATPase"/>
</dbReference>
<feature type="domain" description="AAA+ ATPase" evidence="2">
    <location>
        <begin position="133"/>
        <end position="286"/>
    </location>
</feature>
<dbReference type="GO" id="GO:0016887">
    <property type="term" value="F:ATP hydrolysis activity"/>
    <property type="evidence" value="ECO:0007669"/>
    <property type="project" value="InterPro"/>
</dbReference>
<dbReference type="InterPro" id="IPR003593">
    <property type="entry name" value="AAA+_ATPase"/>
</dbReference>
<accession>U1QXC9</accession>
<dbReference type="AlphaFoldDB" id="U1QXC9"/>
<protein>
    <submittedName>
        <fullName evidence="3">Type II/IV secretion system protein</fullName>
    </submittedName>
</protein>
<proteinExistence type="inferred from homology"/>
<name>U1QXC9_9BIFI</name>
<dbReference type="Proteomes" id="UP000016519">
    <property type="component" value="Unassembled WGS sequence"/>
</dbReference>
<evidence type="ECO:0000313" key="4">
    <source>
        <dbReference type="Proteomes" id="UP000016519"/>
    </source>
</evidence>
<dbReference type="STRING" id="419015.HMPREF3214_01528"/>
<comment type="caution">
    <text evidence="3">The sequence shown here is derived from an EMBL/GenBank/DDBJ whole genome shotgun (WGS) entry which is preliminary data.</text>
</comment>